<accession>A0A6L8UZF9</accession>
<dbReference type="InterPro" id="IPR004761">
    <property type="entry name" value="Spore_GerAB"/>
</dbReference>
<feature type="transmembrane region" description="Helical" evidence="8">
    <location>
        <begin position="223"/>
        <end position="247"/>
    </location>
</feature>
<dbReference type="GO" id="GO:0016020">
    <property type="term" value="C:membrane"/>
    <property type="evidence" value="ECO:0007669"/>
    <property type="project" value="UniProtKB-SubCell"/>
</dbReference>
<dbReference type="Pfam" id="PF03845">
    <property type="entry name" value="Spore_permease"/>
    <property type="match status" value="1"/>
</dbReference>
<evidence type="ECO:0000256" key="4">
    <source>
        <dbReference type="ARBA" id="ARBA00022544"/>
    </source>
</evidence>
<dbReference type="AlphaFoldDB" id="A0A6L8UZF9"/>
<keyword evidence="3" id="KW-0813">Transport</keyword>
<evidence type="ECO:0000256" key="7">
    <source>
        <dbReference type="ARBA" id="ARBA00023136"/>
    </source>
</evidence>
<keyword evidence="6 8" id="KW-1133">Transmembrane helix</keyword>
<evidence type="ECO:0000256" key="5">
    <source>
        <dbReference type="ARBA" id="ARBA00022692"/>
    </source>
</evidence>
<protein>
    <submittedName>
        <fullName evidence="9">GerAB/ArcD/ProY family transporter</fullName>
    </submittedName>
</protein>
<feature type="transmembrane region" description="Helical" evidence="8">
    <location>
        <begin position="12"/>
        <end position="32"/>
    </location>
</feature>
<evidence type="ECO:0000256" key="3">
    <source>
        <dbReference type="ARBA" id="ARBA00022448"/>
    </source>
</evidence>
<evidence type="ECO:0000256" key="2">
    <source>
        <dbReference type="ARBA" id="ARBA00007998"/>
    </source>
</evidence>
<dbReference type="RefSeq" id="WP_161407539.1">
    <property type="nucleotide sequence ID" value="NZ_WTUZ01000017.1"/>
</dbReference>
<feature type="transmembrane region" description="Helical" evidence="8">
    <location>
        <begin position="276"/>
        <end position="298"/>
    </location>
</feature>
<dbReference type="PANTHER" id="PTHR34975:SF2">
    <property type="entry name" value="SPORE GERMINATION PROTEIN A2"/>
    <property type="match status" value="1"/>
</dbReference>
<keyword evidence="7 8" id="KW-0472">Membrane</keyword>
<comment type="caution">
    <text evidence="9">The sequence shown here is derived from an EMBL/GenBank/DDBJ whole genome shotgun (WGS) entry which is preliminary data.</text>
</comment>
<feature type="transmembrane region" description="Helical" evidence="8">
    <location>
        <begin position="338"/>
        <end position="361"/>
    </location>
</feature>
<dbReference type="Proteomes" id="UP000481087">
    <property type="component" value="Unassembled WGS sequence"/>
</dbReference>
<name>A0A6L8UZF9_9BACL</name>
<gene>
    <name evidence="9" type="ORF">GQF01_14505</name>
</gene>
<keyword evidence="10" id="KW-1185">Reference proteome</keyword>
<proteinExistence type="inferred from homology"/>
<keyword evidence="4" id="KW-0309">Germination</keyword>
<evidence type="ECO:0000313" key="9">
    <source>
        <dbReference type="EMBL" id="MZQ83324.1"/>
    </source>
</evidence>
<sequence length="372" mass="42973">MKGVVSDKFSVSPIHLLFLMYVSLVSTGTMSFQHDITFGAGHDAWFAVILAALFIALLVWMMYFIIYRQKQEQANLVSINNRYFGKILGTVINVIMVMFFIFGSFVTFRNYLQIIHIWVFPQTPIWPIGLCILFIVYYAISGGFQSIAGLCMGGTISIFIFILPQIFIAAFSRLHPDNFFPIFDHSITQIVQSSRQMTHEFARCETLLVIYPFIRNPNKARPWAFWAVLVSGLLYLTLSCIGIMYFSQGQLQQISWPTLSLYSTLDYPIMQRMETLLITVWIVKILAIISLGLWAACHCMKQTTRMKQRTSLKVFIGLIIIVFFLIRDDEHVQMSFDLYAKFGEYMMFLYIPLLFVISLFIKRPELSADKLN</sequence>
<organism evidence="9 10">
    <name type="scientific">Paenibacillus silvestris</name>
    <dbReference type="NCBI Taxonomy" id="2606219"/>
    <lineage>
        <taxon>Bacteria</taxon>
        <taxon>Bacillati</taxon>
        <taxon>Bacillota</taxon>
        <taxon>Bacilli</taxon>
        <taxon>Bacillales</taxon>
        <taxon>Paenibacillaceae</taxon>
        <taxon>Paenibacillus</taxon>
    </lineage>
</organism>
<keyword evidence="5 8" id="KW-0812">Transmembrane</keyword>
<feature type="transmembrane region" description="Helical" evidence="8">
    <location>
        <begin position="310"/>
        <end position="326"/>
    </location>
</feature>
<evidence type="ECO:0000256" key="1">
    <source>
        <dbReference type="ARBA" id="ARBA00004141"/>
    </source>
</evidence>
<dbReference type="EMBL" id="WTUZ01000017">
    <property type="protein sequence ID" value="MZQ83324.1"/>
    <property type="molecule type" value="Genomic_DNA"/>
</dbReference>
<comment type="subcellular location">
    <subcellularLocation>
        <location evidence="1">Membrane</location>
        <topology evidence="1">Multi-pass membrane protein</topology>
    </subcellularLocation>
</comment>
<feature type="transmembrane region" description="Helical" evidence="8">
    <location>
        <begin position="87"/>
        <end position="108"/>
    </location>
</feature>
<feature type="transmembrane region" description="Helical" evidence="8">
    <location>
        <begin position="114"/>
        <end position="140"/>
    </location>
</feature>
<dbReference type="GO" id="GO:0009847">
    <property type="term" value="P:spore germination"/>
    <property type="evidence" value="ECO:0007669"/>
    <property type="project" value="InterPro"/>
</dbReference>
<evidence type="ECO:0000256" key="8">
    <source>
        <dbReference type="SAM" id="Phobius"/>
    </source>
</evidence>
<dbReference type="NCBIfam" id="TIGR00912">
    <property type="entry name" value="2A0309"/>
    <property type="match status" value="1"/>
</dbReference>
<feature type="transmembrane region" description="Helical" evidence="8">
    <location>
        <begin position="44"/>
        <end position="66"/>
    </location>
</feature>
<reference evidence="9 10" key="1">
    <citation type="submission" date="2019-12" db="EMBL/GenBank/DDBJ databases">
        <title>Paenibacillus sp. nov. sp. isolated from soil.</title>
        <authorList>
            <person name="Kim J."/>
            <person name="Jeong S.E."/>
            <person name="Jung H.S."/>
            <person name="Jeon C.O."/>
        </authorList>
    </citation>
    <scope>NUCLEOTIDE SEQUENCE [LARGE SCALE GENOMIC DNA]</scope>
    <source>
        <strain evidence="9 10">5J-6</strain>
    </source>
</reference>
<evidence type="ECO:0000313" key="10">
    <source>
        <dbReference type="Proteomes" id="UP000481087"/>
    </source>
</evidence>
<comment type="similarity">
    <text evidence="2">Belongs to the amino acid-polyamine-organocation (APC) superfamily. Spore germination protein (SGP) (TC 2.A.3.9) family.</text>
</comment>
<evidence type="ECO:0000256" key="6">
    <source>
        <dbReference type="ARBA" id="ARBA00022989"/>
    </source>
</evidence>
<dbReference type="PANTHER" id="PTHR34975">
    <property type="entry name" value="SPORE GERMINATION PROTEIN A2"/>
    <property type="match status" value="1"/>
</dbReference>
<feature type="transmembrane region" description="Helical" evidence="8">
    <location>
        <begin position="147"/>
        <end position="171"/>
    </location>
</feature>